<sequence length="972" mass="106045">MGSTATPSDGREEAEIPGGEGESSMATDDLQRAGQSKVALGDRRPAQKKQRKRARPAPLPLDEAARAAARAAVEAHRQALEALRYPTTQRDGQAVHQTELGDFGGPLDAAPVTLVTDAPITNVGALVDRVQATRDAEKAAAREERLKRYKRTRPLGVPPQAAESLPRSIEDPGLLTPDAPPSRNTSPALSREQPPSAPPLEFLGAEEEQLPAAPAVPAAPPVDQPPSPPFVEEVVTAPKDQPPEPLVTVLPQIGEALPEVVPGQPPTVAPPTQQQAPDPPHQLPAADASQPSAAEQEREQPTGQSPSALGPPEPLVAASEEPSPVVEAAAAEQGPGWCKKLQAALRQQRAAGHAVLVAEDVNDVGAKRWGSFQDAAALVAHRRSLGPYAHLYEVIQDDACWRIYFDLDFSAPAEDPGDFERRLQAFHSVRDRFLTSVLNLLEHALRFQACEAHGEARPPKQGFKYSVHEVLTDFYLRGLDARRAFGRAFGSFLEKPPNDLKSSVELLRKDGGSAYMWDGGVYGRHRCFRLLGSSKFEDRFRPLVPSEGSSEAIADHMVCLYSEAELAGSIEISADLLGEWATAKPAPPTPPRVGAFRSQALTFDEASTSRGPGGDLSEHERAVLLACYQEDHAGAEITRLVQERPGDFFVHFQAPDPMCCIAGRRHTSPGNQNPYLIYKRDEPRIARYQCFANSCRGECRVLPLDVLSTLGWTEDYVDDSGMRPYPVFRLQHVGKRTILARAKKGVGKSKELKAWEVAMIKKNPGLSLCSIGANISLSQKYRQDLVDAGVKDVVFYQEAPPGPINAPRVVCCINSIHRVQFKMDVLIIDEMDMVLANLNSEVMTQRGRVLSCLEALVAGARVVIGLDANIDSARVLEYLFMARPDADLHAIRNRGLYPASRHATIRVFPVGSGLRECIGTAVRDVLDRVARGTKVVCPSTCKRFVKQLEQDFNDREPARRVRSTSTWHLPPR</sequence>
<dbReference type="Proteomes" id="UP000054558">
    <property type="component" value="Unassembled WGS sequence"/>
</dbReference>
<keyword evidence="4" id="KW-1185">Reference proteome</keyword>
<feature type="domain" description="Replication origin-binding protein" evidence="2">
    <location>
        <begin position="735"/>
        <end position="893"/>
    </location>
</feature>
<dbReference type="AlphaFoldDB" id="A0A1Y1IEV3"/>
<feature type="compositionally biased region" description="Low complexity" evidence="1">
    <location>
        <begin position="60"/>
        <end position="72"/>
    </location>
</feature>
<evidence type="ECO:0000313" key="3">
    <source>
        <dbReference type="EMBL" id="GAQ86638.1"/>
    </source>
</evidence>
<protein>
    <recommendedName>
        <fullName evidence="2">Replication origin-binding protein domain-containing protein</fullName>
    </recommendedName>
</protein>
<accession>A0A1Y1IEV3</accession>
<reference evidence="3 4" key="1">
    <citation type="journal article" date="2014" name="Nat. Commun.">
        <title>Klebsormidium flaccidum genome reveals primary factors for plant terrestrial adaptation.</title>
        <authorList>
            <person name="Hori K."/>
            <person name="Maruyama F."/>
            <person name="Fujisawa T."/>
            <person name="Togashi T."/>
            <person name="Yamamoto N."/>
            <person name="Seo M."/>
            <person name="Sato S."/>
            <person name="Yamada T."/>
            <person name="Mori H."/>
            <person name="Tajima N."/>
            <person name="Moriyama T."/>
            <person name="Ikeuchi M."/>
            <person name="Watanabe M."/>
            <person name="Wada H."/>
            <person name="Kobayashi K."/>
            <person name="Saito M."/>
            <person name="Masuda T."/>
            <person name="Sasaki-Sekimoto Y."/>
            <person name="Mashiguchi K."/>
            <person name="Awai K."/>
            <person name="Shimojima M."/>
            <person name="Masuda S."/>
            <person name="Iwai M."/>
            <person name="Nobusawa T."/>
            <person name="Narise T."/>
            <person name="Kondo S."/>
            <person name="Saito H."/>
            <person name="Sato R."/>
            <person name="Murakawa M."/>
            <person name="Ihara Y."/>
            <person name="Oshima-Yamada Y."/>
            <person name="Ohtaka K."/>
            <person name="Satoh M."/>
            <person name="Sonobe K."/>
            <person name="Ishii M."/>
            <person name="Ohtani R."/>
            <person name="Kanamori-Sato M."/>
            <person name="Honoki R."/>
            <person name="Miyazaki D."/>
            <person name="Mochizuki H."/>
            <person name="Umetsu J."/>
            <person name="Higashi K."/>
            <person name="Shibata D."/>
            <person name="Kamiya Y."/>
            <person name="Sato N."/>
            <person name="Nakamura Y."/>
            <person name="Tabata S."/>
            <person name="Ida S."/>
            <person name="Kurokawa K."/>
            <person name="Ohta H."/>
        </authorList>
    </citation>
    <scope>NUCLEOTIDE SEQUENCE [LARGE SCALE GENOMIC DNA]</scope>
    <source>
        <strain evidence="3 4">NIES-2285</strain>
    </source>
</reference>
<dbReference type="GO" id="GO:0005524">
    <property type="term" value="F:ATP binding"/>
    <property type="evidence" value="ECO:0007669"/>
    <property type="project" value="InterPro"/>
</dbReference>
<dbReference type="Pfam" id="PF02399">
    <property type="entry name" value="Herpes_ori_bp"/>
    <property type="match status" value="1"/>
</dbReference>
<gene>
    <name evidence="3" type="ORF">KFL_003010140</name>
</gene>
<evidence type="ECO:0000313" key="4">
    <source>
        <dbReference type="Proteomes" id="UP000054558"/>
    </source>
</evidence>
<feature type="region of interest" description="Disordered" evidence="1">
    <location>
        <begin position="138"/>
        <end position="330"/>
    </location>
</feature>
<evidence type="ECO:0000259" key="2">
    <source>
        <dbReference type="Pfam" id="PF02399"/>
    </source>
</evidence>
<feature type="compositionally biased region" description="Pro residues" evidence="1">
    <location>
        <begin position="217"/>
        <end position="229"/>
    </location>
</feature>
<dbReference type="EMBL" id="DF237250">
    <property type="protein sequence ID" value="GAQ86638.1"/>
    <property type="molecule type" value="Genomic_DNA"/>
</dbReference>
<feature type="compositionally biased region" description="Basic residues" evidence="1">
    <location>
        <begin position="46"/>
        <end position="55"/>
    </location>
</feature>
<name>A0A1Y1IEV3_KLENI</name>
<proteinExistence type="predicted"/>
<organism evidence="3 4">
    <name type="scientific">Klebsormidium nitens</name>
    <name type="common">Green alga</name>
    <name type="synonym">Ulothrix nitens</name>
    <dbReference type="NCBI Taxonomy" id="105231"/>
    <lineage>
        <taxon>Eukaryota</taxon>
        <taxon>Viridiplantae</taxon>
        <taxon>Streptophyta</taxon>
        <taxon>Klebsormidiophyceae</taxon>
        <taxon>Klebsormidiales</taxon>
        <taxon>Klebsormidiaceae</taxon>
        <taxon>Klebsormidium</taxon>
    </lineage>
</organism>
<feature type="region of interest" description="Disordered" evidence="1">
    <location>
        <begin position="1"/>
        <end position="72"/>
    </location>
</feature>
<dbReference type="InterPro" id="IPR003450">
    <property type="entry name" value="Replication_origin-bd"/>
</dbReference>
<dbReference type="GO" id="GO:0006260">
    <property type="term" value="P:DNA replication"/>
    <property type="evidence" value="ECO:0007669"/>
    <property type="project" value="InterPro"/>
</dbReference>
<dbReference type="STRING" id="105231.A0A1Y1IEV3"/>
<dbReference type="GO" id="GO:0003688">
    <property type="term" value="F:DNA replication origin binding"/>
    <property type="evidence" value="ECO:0007669"/>
    <property type="project" value="InterPro"/>
</dbReference>
<evidence type="ECO:0000256" key="1">
    <source>
        <dbReference type="SAM" id="MobiDB-lite"/>
    </source>
</evidence>
<feature type="compositionally biased region" description="Low complexity" evidence="1">
    <location>
        <begin position="316"/>
        <end position="330"/>
    </location>
</feature>